<dbReference type="EMBL" id="BAAAYG010000014">
    <property type="protein sequence ID" value="GAA3287805.1"/>
    <property type="molecule type" value="Genomic_DNA"/>
</dbReference>
<dbReference type="SUPFAM" id="SSF53448">
    <property type="entry name" value="Nucleotide-diphospho-sugar transferases"/>
    <property type="match status" value="1"/>
</dbReference>
<dbReference type="InterPro" id="IPR001173">
    <property type="entry name" value="Glyco_trans_2-like"/>
</dbReference>
<dbReference type="Proteomes" id="UP001501736">
    <property type="component" value="Unassembled WGS sequence"/>
</dbReference>
<reference evidence="4" key="1">
    <citation type="journal article" date="2019" name="Int. J. Syst. Evol. Microbiol.">
        <title>The Global Catalogue of Microorganisms (GCM) 10K type strain sequencing project: providing services to taxonomists for standard genome sequencing and annotation.</title>
        <authorList>
            <consortium name="The Broad Institute Genomics Platform"/>
            <consortium name="The Broad Institute Genome Sequencing Center for Infectious Disease"/>
            <person name="Wu L."/>
            <person name="Ma J."/>
        </authorList>
    </citation>
    <scope>NUCLEOTIDE SEQUENCE [LARGE SCALE GENOMIC DNA]</scope>
    <source>
        <strain evidence="4">JCM 11483</strain>
    </source>
</reference>
<protein>
    <recommendedName>
        <fullName evidence="2">Glycosyltransferase 2-like domain-containing protein</fullName>
    </recommendedName>
</protein>
<dbReference type="PANTHER" id="PTHR43685">
    <property type="entry name" value="GLYCOSYLTRANSFERASE"/>
    <property type="match status" value="1"/>
</dbReference>
<dbReference type="Pfam" id="PF00535">
    <property type="entry name" value="Glycos_transf_2"/>
    <property type="match status" value="1"/>
</dbReference>
<evidence type="ECO:0000313" key="3">
    <source>
        <dbReference type="EMBL" id="GAA3287805.1"/>
    </source>
</evidence>
<gene>
    <name evidence="3" type="ORF">GCM10020260_25000</name>
</gene>
<evidence type="ECO:0000313" key="4">
    <source>
        <dbReference type="Proteomes" id="UP001501736"/>
    </source>
</evidence>
<feature type="compositionally biased region" description="Low complexity" evidence="1">
    <location>
        <begin position="737"/>
        <end position="754"/>
    </location>
</feature>
<feature type="domain" description="Glycosyltransferase 2-like" evidence="2">
    <location>
        <begin position="8"/>
        <end position="136"/>
    </location>
</feature>
<organism evidence="3 4">
    <name type="scientific">Nesterenkonia halobia</name>
    <dbReference type="NCBI Taxonomy" id="37922"/>
    <lineage>
        <taxon>Bacteria</taxon>
        <taxon>Bacillati</taxon>
        <taxon>Actinomycetota</taxon>
        <taxon>Actinomycetes</taxon>
        <taxon>Micrococcales</taxon>
        <taxon>Micrococcaceae</taxon>
        <taxon>Nesterenkonia</taxon>
    </lineage>
</organism>
<dbReference type="InterPro" id="IPR050834">
    <property type="entry name" value="Glycosyltransf_2"/>
</dbReference>
<dbReference type="Gene3D" id="3.90.550.10">
    <property type="entry name" value="Spore Coat Polysaccharide Biosynthesis Protein SpsA, Chain A"/>
    <property type="match status" value="1"/>
</dbReference>
<comment type="caution">
    <text evidence="3">The sequence shown here is derived from an EMBL/GenBank/DDBJ whole genome shotgun (WGS) entry which is preliminary data.</text>
</comment>
<evidence type="ECO:0000256" key="1">
    <source>
        <dbReference type="SAM" id="MobiDB-lite"/>
    </source>
</evidence>
<dbReference type="RefSeq" id="WP_344721907.1">
    <property type="nucleotide sequence ID" value="NZ_BAAAYG010000014.1"/>
</dbReference>
<evidence type="ECO:0000259" key="2">
    <source>
        <dbReference type="Pfam" id="PF00535"/>
    </source>
</evidence>
<dbReference type="Pfam" id="PF13692">
    <property type="entry name" value="Glyco_trans_1_4"/>
    <property type="match status" value="1"/>
</dbReference>
<dbReference type="InterPro" id="IPR029044">
    <property type="entry name" value="Nucleotide-diphossugar_trans"/>
</dbReference>
<name>A0ABP6RMD3_9MICC</name>
<feature type="region of interest" description="Disordered" evidence="1">
    <location>
        <begin position="735"/>
        <end position="763"/>
    </location>
</feature>
<dbReference type="CDD" id="cd00761">
    <property type="entry name" value="Glyco_tranf_GTA_type"/>
    <property type="match status" value="1"/>
</dbReference>
<dbReference type="Gene3D" id="3.40.50.2000">
    <property type="entry name" value="Glycogen Phosphorylase B"/>
    <property type="match status" value="2"/>
</dbReference>
<accession>A0ABP6RMD3</accession>
<dbReference type="PANTHER" id="PTHR43685:SF11">
    <property type="entry name" value="GLYCOSYLTRANSFERASE TAGX-RELATED"/>
    <property type="match status" value="1"/>
</dbReference>
<keyword evidence="4" id="KW-1185">Reference proteome</keyword>
<proteinExistence type="predicted"/>
<sequence>MHPSPLVSIVMPVFNDEDWIAEALESCLAQTLEQIEIICVDDASTDSTPTIIERYQRDDRRIRLIRQQENRSAFQARREGILAASAPYTLFLDGDDELDPRAAVKAVAKAQATDADLVGFGVAVFGPDGRAVGGYQKRLQPTRTELEGADILRTFFPVGKPAQGQLWRFLFTTQLLRDAYELFPEDLTLPRVNDLPITFVALAAAQRYVSTPEHLYRYYFRRGGSGHHVEELAQFEFYAAGIDSAESMAPAVRTLARKTPDPEPLLDGYASTRRSIIGGVLNYMLKSSDEELHAACLDHLRGKVPATDLVLAAAEFAPDALTALTRQGTRIELEGRSVQNVLLTTKALTTGGVSQVILAQAHSLVEAGYGVTIAARRPGSVLDGLPQGVRFVELEGKLPARLEQWEDLCRDHAVDVVIDHQILYSKDWSALAEMARAVGVPTIGWVHSFALRPVYNLRDTLSFIQHRLNALSTLVTLSPLDAAFWTLQGAPHAVHLPNPPSPLLREAAAAPAQASAPEDRLELVWWGRLEEHTKQVSELVAVAGQLRRLGVDFHLSIIGPDSADCTGEKLTAMARTHQVADQVDVVGPLRGQQLLDAIDAAHLFVTTSIIEGYQLTLAEAQARGLPVAMYELPWLSLVQDNHGIMAAPQGDAEGLARQIAALAEDPDRYAELSRASLEASQHALSPDFTALYQQLITGTLPAERSPQPTLDDARQILDWMVFYSERHAGVLEKLAKASSPGSASADGARRSNGAGRKKPKESDLVLRLRPVARRVYRHAPFMRPVGHQVKRAGGRVKRRLNLDL</sequence>
<dbReference type="CDD" id="cd03801">
    <property type="entry name" value="GT4_PimA-like"/>
    <property type="match status" value="1"/>
</dbReference>
<dbReference type="SUPFAM" id="SSF53756">
    <property type="entry name" value="UDP-Glycosyltransferase/glycogen phosphorylase"/>
    <property type="match status" value="1"/>
</dbReference>